<keyword evidence="3" id="KW-1185">Reference proteome</keyword>
<keyword evidence="1" id="KW-0812">Transmembrane</keyword>
<dbReference type="EMBL" id="KQ414865">
    <property type="protein sequence ID" value="KOC59989.1"/>
    <property type="molecule type" value="Genomic_DNA"/>
</dbReference>
<keyword evidence="1" id="KW-1133">Transmembrane helix</keyword>
<accession>A0A0L7QN48</accession>
<reference evidence="2 3" key="1">
    <citation type="submission" date="2015-07" db="EMBL/GenBank/DDBJ databases">
        <title>The genome of Habropoda laboriosa.</title>
        <authorList>
            <person name="Pan H."/>
            <person name="Kapheim K."/>
        </authorList>
    </citation>
    <scope>NUCLEOTIDE SEQUENCE [LARGE SCALE GENOMIC DNA]</scope>
    <source>
        <strain evidence="2">0110345459</strain>
    </source>
</reference>
<keyword evidence="1" id="KW-0472">Membrane</keyword>
<feature type="transmembrane region" description="Helical" evidence="1">
    <location>
        <begin position="12"/>
        <end position="33"/>
    </location>
</feature>
<evidence type="ECO:0000313" key="2">
    <source>
        <dbReference type="EMBL" id="KOC59989.1"/>
    </source>
</evidence>
<evidence type="ECO:0000313" key="3">
    <source>
        <dbReference type="Proteomes" id="UP000053825"/>
    </source>
</evidence>
<dbReference type="AlphaFoldDB" id="A0A0L7QN48"/>
<organism evidence="2 3">
    <name type="scientific">Habropoda laboriosa</name>
    <dbReference type="NCBI Taxonomy" id="597456"/>
    <lineage>
        <taxon>Eukaryota</taxon>
        <taxon>Metazoa</taxon>
        <taxon>Ecdysozoa</taxon>
        <taxon>Arthropoda</taxon>
        <taxon>Hexapoda</taxon>
        <taxon>Insecta</taxon>
        <taxon>Pterygota</taxon>
        <taxon>Neoptera</taxon>
        <taxon>Endopterygota</taxon>
        <taxon>Hymenoptera</taxon>
        <taxon>Apocrita</taxon>
        <taxon>Aculeata</taxon>
        <taxon>Apoidea</taxon>
        <taxon>Anthophila</taxon>
        <taxon>Apidae</taxon>
        <taxon>Habropoda</taxon>
    </lineage>
</organism>
<proteinExistence type="predicted"/>
<protein>
    <submittedName>
        <fullName evidence="2">Uncharacterized protein</fullName>
    </submittedName>
</protein>
<evidence type="ECO:0000256" key="1">
    <source>
        <dbReference type="SAM" id="Phobius"/>
    </source>
</evidence>
<gene>
    <name evidence="2" type="ORF">WH47_10117</name>
</gene>
<dbReference type="Proteomes" id="UP000053825">
    <property type="component" value="Unassembled WGS sequence"/>
</dbReference>
<name>A0A0L7QN48_9HYME</name>
<feature type="transmembrane region" description="Helical" evidence="1">
    <location>
        <begin position="39"/>
        <end position="58"/>
    </location>
</feature>
<dbReference type="Pfam" id="PF24664">
    <property type="entry name" value="Monjiviricetes_fusion"/>
    <property type="match status" value="1"/>
</dbReference>
<sequence>MTFGSFTAGILGIYITLRLIKLIINAVLNGIALHAAYGWSLHLLAAVWSTLAHFCIFLQQKREDTVNKGDDAIECVQTPPSHRHKRSRSR</sequence>